<reference evidence="2" key="1">
    <citation type="journal article" date="2015" name="Nature">
        <title>Complex archaea that bridge the gap between prokaryotes and eukaryotes.</title>
        <authorList>
            <person name="Spang A."/>
            <person name="Saw J.H."/>
            <person name="Jorgensen S.L."/>
            <person name="Zaremba-Niedzwiedzka K."/>
            <person name="Martijn J."/>
            <person name="Lind A.E."/>
            <person name="van Eijk R."/>
            <person name="Schleper C."/>
            <person name="Guy L."/>
            <person name="Ettema T.J."/>
        </authorList>
    </citation>
    <scope>NUCLEOTIDE SEQUENCE</scope>
</reference>
<evidence type="ECO:0000313" key="2">
    <source>
        <dbReference type="EMBL" id="KKN12574.1"/>
    </source>
</evidence>
<dbReference type="GO" id="GO:0000271">
    <property type="term" value="P:polysaccharide biosynthetic process"/>
    <property type="evidence" value="ECO:0007669"/>
    <property type="project" value="TreeGrafter"/>
</dbReference>
<dbReference type="GO" id="GO:0030170">
    <property type="term" value="F:pyridoxal phosphate binding"/>
    <property type="evidence" value="ECO:0007669"/>
    <property type="project" value="TreeGrafter"/>
</dbReference>
<dbReference type="Gene3D" id="3.10.580.10">
    <property type="entry name" value="CBS-domain"/>
    <property type="match status" value="1"/>
</dbReference>
<gene>
    <name evidence="2" type="ORF">LCGC14_1015080</name>
</gene>
<sequence>MSIETQIVYPHTTVRAMMLVIDRAPIKLCILVDLEGKLARTVVDGDLRRSLLAGISMDSPASDLPAQDVVSCLAATPQNELMTTFINNPSVNAIVLIDKTRRPVGLVPRAEIFSSILLSPPHMGLSESNYVRKAFDDNWIAPAGPNLNAFEVALREASGRAHTLALSSGTAALHLALRVLGVGVGDAVYVSDLTFAATLQPVLYQNALPVLIDSEPQSWNMSPVALERRLARDATNGCLPKALIVVHLYGQSADMGAILALTEQYGVPIIEDAAESLGASYGNRPSGAHGLLSAYSFNGNKIITTSSGGALVSDREDLIERARMLSTQGRDPAEHYQHSHIAYNYRMSNVLAGIGLGQLELLQDRVARRCTIFETYRAGLDDIRGISFQDELADSRGNRWLTVITLDPDLISRHPYQLLRELRSKGIESRPAWKPMHMQPICAGYGFEPHSHTDVVSSRLFFQSLCLPSGSTLSDEQQQRVIACVREFAKG</sequence>
<dbReference type="CDD" id="cd00616">
    <property type="entry name" value="AHBA_syn"/>
    <property type="match status" value="1"/>
</dbReference>
<dbReference type="GO" id="GO:0008483">
    <property type="term" value="F:transaminase activity"/>
    <property type="evidence" value="ECO:0007669"/>
    <property type="project" value="TreeGrafter"/>
</dbReference>
<evidence type="ECO:0000259" key="1">
    <source>
        <dbReference type="Pfam" id="PF00571"/>
    </source>
</evidence>
<name>A0A0F9N3I7_9ZZZZ</name>
<dbReference type="InterPro" id="IPR046342">
    <property type="entry name" value="CBS_dom_sf"/>
</dbReference>
<protein>
    <recommendedName>
        <fullName evidence="1">CBS domain-containing protein</fullName>
    </recommendedName>
</protein>
<dbReference type="PANTHER" id="PTHR30244:SF34">
    <property type="entry name" value="DTDP-4-AMINO-4,6-DIDEOXYGALACTOSE TRANSAMINASE"/>
    <property type="match status" value="1"/>
</dbReference>
<dbReference type="Pfam" id="PF00571">
    <property type="entry name" value="CBS"/>
    <property type="match status" value="1"/>
</dbReference>
<dbReference type="EMBL" id="LAZR01004018">
    <property type="protein sequence ID" value="KKN12574.1"/>
    <property type="molecule type" value="Genomic_DNA"/>
</dbReference>
<dbReference type="SUPFAM" id="SSF54631">
    <property type="entry name" value="CBS-domain pair"/>
    <property type="match status" value="1"/>
</dbReference>
<comment type="caution">
    <text evidence="2">The sequence shown here is derived from an EMBL/GenBank/DDBJ whole genome shotgun (WGS) entry which is preliminary data.</text>
</comment>
<dbReference type="InterPro" id="IPR000653">
    <property type="entry name" value="DegT/StrS_aminotransferase"/>
</dbReference>
<dbReference type="Pfam" id="PF01041">
    <property type="entry name" value="DegT_DnrJ_EryC1"/>
    <property type="match status" value="1"/>
</dbReference>
<proteinExistence type="predicted"/>
<dbReference type="InterPro" id="IPR015422">
    <property type="entry name" value="PyrdxlP-dep_Trfase_small"/>
</dbReference>
<dbReference type="InterPro" id="IPR015424">
    <property type="entry name" value="PyrdxlP-dep_Trfase"/>
</dbReference>
<dbReference type="Gene3D" id="3.40.640.10">
    <property type="entry name" value="Type I PLP-dependent aspartate aminotransferase-like (Major domain)"/>
    <property type="match status" value="1"/>
</dbReference>
<dbReference type="Gene3D" id="3.90.1150.10">
    <property type="entry name" value="Aspartate Aminotransferase, domain 1"/>
    <property type="match status" value="1"/>
</dbReference>
<dbReference type="PANTHER" id="PTHR30244">
    <property type="entry name" value="TRANSAMINASE"/>
    <property type="match status" value="1"/>
</dbReference>
<accession>A0A0F9N3I7</accession>
<dbReference type="InterPro" id="IPR000644">
    <property type="entry name" value="CBS_dom"/>
</dbReference>
<dbReference type="AlphaFoldDB" id="A0A0F9N3I7"/>
<dbReference type="InterPro" id="IPR015421">
    <property type="entry name" value="PyrdxlP-dep_Trfase_major"/>
</dbReference>
<feature type="domain" description="CBS" evidence="1">
    <location>
        <begin position="62"/>
        <end position="116"/>
    </location>
</feature>
<dbReference type="SUPFAM" id="SSF53383">
    <property type="entry name" value="PLP-dependent transferases"/>
    <property type="match status" value="1"/>
</dbReference>
<organism evidence="2">
    <name type="scientific">marine sediment metagenome</name>
    <dbReference type="NCBI Taxonomy" id="412755"/>
    <lineage>
        <taxon>unclassified sequences</taxon>
        <taxon>metagenomes</taxon>
        <taxon>ecological metagenomes</taxon>
    </lineage>
</organism>